<name>A0ABT5B109_9BACT</name>
<dbReference type="InterPro" id="IPR013656">
    <property type="entry name" value="PAS_4"/>
</dbReference>
<protein>
    <recommendedName>
        <fullName evidence="3">histidine kinase</fullName>
        <ecNumber evidence="3">2.7.13.3</ecNumber>
    </recommendedName>
</protein>
<keyword evidence="10" id="KW-1133">Transmembrane helix</keyword>
<evidence type="ECO:0000259" key="15">
    <source>
        <dbReference type="PROSITE" id="PS50113"/>
    </source>
</evidence>
<keyword evidence="17" id="KW-1185">Reference proteome</keyword>
<dbReference type="Pfam" id="PF08448">
    <property type="entry name" value="PAS_4"/>
    <property type="match status" value="1"/>
</dbReference>
<dbReference type="Gene3D" id="1.10.287.130">
    <property type="match status" value="1"/>
</dbReference>
<dbReference type="InterPro" id="IPR036890">
    <property type="entry name" value="HATPase_C_sf"/>
</dbReference>
<dbReference type="PANTHER" id="PTHR42878">
    <property type="entry name" value="TWO-COMPONENT HISTIDINE KINASE"/>
    <property type="match status" value="1"/>
</dbReference>
<dbReference type="PROSITE" id="PS50112">
    <property type="entry name" value="PAS"/>
    <property type="match status" value="2"/>
</dbReference>
<dbReference type="Gene3D" id="3.30.565.10">
    <property type="entry name" value="Histidine kinase-like ATPase, C-terminal domain"/>
    <property type="match status" value="1"/>
</dbReference>
<feature type="domain" description="PAS" evidence="14">
    <location>
        <begin position="270"/>
        <end position="318"/>
    </location>
</feature>
<dbReference type="PANTHER" id="PTHR42878:SF7">
    <property type="entry name" value="SENSOR HISTIDINE KINASE GLRK"/>
    <property type="match status" value="1"/>
</dbReference>
<evidence type="ECO:0000256" key="6">
    <source>
        <dbReference type="ARBA" id="ARBA00022692"/>
    </source>
</evidence>
<dbReference type="SUPFAM" id="SSF55874">
    <property type="entry name" value="ATPase domain of HSP90 chaperone/DNA topoisomerase II/histidine kinase"/>
    <property type="match status" value="1"/>
</dbReference>
<comment type="caution">
    <text evidence="16">The sequence shown here is derived from an EMBL/GenBank/DDBJ whole genome shotgun (WGS) entry which is preliminary data.</text>
</comment>
<evidence type="ECO:0000256" key="4">
    <source>
        <dbReference type="ARBA" id="ARBA00022553"/>
    </source>
</evidence>
<evidence type="ECO:0000256" key="1">
    <source>
        <dbReference type="ARBA" id="ARBA00000085"/>
    </source>
</evidence>
<dbReference type="PROSITE" id="PS50109">
    <property type="entry name" value="HIS_KIN"/>
    <property type="match status" value="1"/>
</dbReference>
<evidence type="ECO:0000259" key="14">
    <source>
        <dbReference type="PROSITE" id="PS50112"/>
    </source>
</evidence>
<dbReference type="SMART" id="SM00387">
    <property type="entry name" value="HATPase_c"/>
    <property type="match status" value="1"/>
</dbReference>
<dbReference type="SMART" id="SM00091">
    <property type="entry name" value="PAS"/>
    <property type="match status" value="3"/>
</dbReference>
<evidence type="ECO:0000256" key="10">
    <source>
        <dbReference type="ARBA" id="ARBA00022989"/>
    </source>
</evidence>
<evidence type="ECO:0000256" key="11">
    <source>
        <dbReference type="ARBA" id="ARBA00023012"/>
    </source>
</evidence>
<evidence type="ECO:0000259" key="13">
    <source>
        <dbReference type="PROSITE" id="PS50109"/>
    </source>
</evidence>
<dbReference type="SMART" id="SM00388">
    <property type="entry name" value="HisKA"/>
    <property type="match status" value="1"/>
</dbReference>
<dbReference type="InterPro" id="IPR004358">
    <property type="entry name" value="Sig_transdc_His_kin-like_C"/>
</dbReference>
<dbReference type="InterPro" id="IPR029016">
    <property type="entry name" value="GAF-like_dom_sf"/>
</dbReference>
<dbReference type="PRINTS" id="PR00344">
    <property type="entry name" value="BCTRLSENSOR"/>
</dbReference>
<dbReference type="InterPro" id="IPR003661">
    <property type="entry name" value="HisK_dim/P_dom"/>
</dbReference>
<dbReference type="InterPro" id="IPR003594">
    <property type="entry name" value="HATPase_dom"/>
</dbReference>
<feature type="domain" description="PAC" evidence="15">
    <location>
        <begin position="217"/>
        <end position="269"/>
    </location>
</feature>
<evidence type="ECO:0000256" key="12">
    <source>
        <dbReference type="ARBA" id="ARBA00023136"/>
    </source>
</evidence>
<evidence type="ECO:0000313" key="17">
    <source>
        <dbReference type="Proteomes" id="UP001217838"/>
    </source>
</evidence>
<evidence type="ECO:0000256" key="5">
    <source>
        <dbReference type="ARBA" id="ARBA00022679"/>
    </source>
</evidence>
<keyword evidence="12" id="KW-0472">Membrane</keyword>
<dbReference type="SUPFAM" id="SSF47384">
    <property type="entry name" value="Homodimeric domain of signal transducing histidine kinase"/>
    <property type="match status" value="1"/>
</dbReference>
<dbReference type="Pfam" id="PF00512">
    <property type="entry name" value="HisKA"/>
    <property type="match status" value="1"/>
</dbReference>
<dbReference type="SUPFAM" id="SSF55785">
    <property type="entry name" value="PYP-like sensor domain (PAS domain)"/>
    <property type="match status" value="3"/>
</dbReference>
<dbReference type="InterPro" id="IPR000700">
    <property type="entry name" value="PAS-assoc_C"/>
</dbReference>
<dbReference type="NCBIfam" id="TIGR00229">
    <property type="entry name" value="sensory_box"/>
    <property type="match status" value="2"/>
</dbReference>
<dbReference type="CDD" id="cd00130">
    <property type="entry name" value="PAS"/>
    <property type="match status" value="3"/>
</dbReference>
<dbReference type="InterPro" id="IPR000014">
    <property type="entry name" value="PAS"/>
</dbReference>
<keyword evidence="7" id="KW-0547">Nucleotide-binding</keyword>
<gene>
    <name evidence="16" type="ORF">POL58_08565</name>
</gene>
<evidence type="ECO:0000256" key="2">
    <source>
        <dbReference type="ARBA" id="ARBA00004141"/>
    </source>
</evidence>
<keyword evidence="11" id="KW-0902">Two-component regulatory system</keyword>
<keyword evidence="6" id="KW-0812">Transmembrane</keyword>
<dbReference type="SMART" id="SM00086">
    <property type="entry name" value="PAC"/>
    <property type="match status" value="3"/>
</dbReference>
<dbReference type="Gene3D" id="3.30.450.40">
    <property type="match status" value="1"/>
</dbReference>
<dbReference type="Pfam" id="PF13185">
    <property type="entry name" value="GAF_2"/>
    <property type="match status" value="1"/>
</dbReference>
<keyword evidence="8" id="KW-0418">Kinase</keyword>
<dbReference type="InterPro" id="IPR013655">
    <property type="entry name" value="PAS_fold_3"/>
</dbReference>
<evidence type="ECO:0000313" key="16">
    <source>
        <dbReference type="EMBL" id="MDC0667787.1"/>
    </source>
</evidence>
<evidence type="ECO:0000256" key="9">
    <source>
        <dbReference type="ARBA" id="ARBA00022840"/>
    </source>
</evidence>
<sequence length="816" mass="89715">MSRSSSLATDPLAAGDVERLALLLFPLFGAVPDYVFLISPEGSLRFVNRTAVGLSATALLGRSMFEYIHPDDHDVVRACLREVVTTGVPGRYEAHGPAEDGRMALFEAHVAPARRDGEIVALAVIARDISGRVDAEAKLRESRRRLDVAIAASRVGLWSWDVRQDEIEVDDGILQIHRRPRAQAPKRFADLLTTIHPDDREFAEAGFRRAAQSGEFTDLEYRIVRLDGTIAWIVVTGQGIRDAAGQLVELLGGALDVTALRQTAASLRASEQRYRSLIGVLEEGILVQDEDGTIHTYNASAQRILGLTQEQVAGNAPLTPRWHAVREDGTVLRDRGDGPLFEFHAGEPPSGAVLGIHKPDGQPTWVAVRSQSLPTGPDHRCAVVVSFSDITDRKNAELEKDRVLRQEQAARQRAVLLAETSKILASPLDIQHSLEVVVTRLVAEQFDLAVIELFDDDGAMGVSHPVHVAVEDEALAQRYRELRRRQAVEPTSPLIDTVRRRETRVTAGQPDAVPAPLAALPPDEELADRMRYRWTAFVPLLARDQPLGVLIVGSRAHAFHPDDITLAEELALRSAHAVDAARLYAEMETALARREEFIAVASHELRTPLTPLLLQSERLLRLAHDESRFSRAAVAPKLEVVHRQIERLHRLIEEMLEVSNITRGHLALELAPVDLAALVRDVVAGAAEDLAHARCEVRLDLPDSLVGRWDAARLEQIVVNLLTNAKKYGAGAPIEITLEADADSVELKVRDHGIGISLKDQQRIFQRFERAVSGRHYGGLGLGLWVTRHAAEAMGGAVHVHSEPGAGSTFIVRLPR</sequence>
<dbReference type="InterPro" id="IPR013767">
    <property type="entry name" value="PAS_fold"/>
</dbReference>
<dbReference type="EMBL" id="JAQNDN010000002">
    <property type="protein sequence ID" value="MDC0667787.1"/>
    <property type="molecule type" value="Genomic_DNA"/>
</dbReference>
<accession>A0ABT5B109</accession>
<evidence type="ECO:0000256" key="7">
    <source>
        <dbReference type="ARBA" id="ARBA00022741"/>
    </source>
</evidence>
<comment type="subcellular location">
    <subcellularLocation>
        <location evidence="2">Membrane</location>
        <topology evidence="2">Multi-pass membrane protein</topology>
    </subcellularLocation>
</comment>
<dbReference type="InterPro" id="IPR001610">
    <property type="entry name" value="PAC"/>
</dbReference>
<dbReference type="Pfam" id="PF08447">
    <property type="entry name" value="PAS_3"/>
    <property type="match status" value="1"/>
</dbReference>
<keyword evidence="5" id="KW-0808">Transferase</keyword>
<comment type="catalytic activity">
    <reaction evidence="1">
        <text>ATP + protein L-histidine = ADP + protein N-phospho-L-histidine.</text>
        <dbReference type="EC" id="2.7.13.3"/>
    </reaction>
</comment>
<dbReference type="RefSeq" id="WP_271996165.1">
    <property type="nucleotide sequence ID" value="NZ_JAQNDN010000002.1"/>
</dbReference>
<dbReference type="InterPro" id="IPR003018">
    <property type="entry name" value="GAF"/>
</dbReference>
<keyword evidence="4" id="KW-0597">Phosphoprotein</keyword>
<evidence type="ECO:0000256" key="8">
    <source>
        <dbReference type="ARBA" id="ARBA00022777"/>
    </source>
</evidence>
<reference evidence="16 17" key="1">
    <citation type="submission" date="2022-11" db="EMBL/GenBank/DDBJ databases">
        <title>Minimal conservation of predation-associated metabolite biosynthetic gene clusters underscores biosynthetic potential of Myxococcota including descriptions for ten novel species: Archangium lansinium sp. nov., Myxococcus landrumus sp. nov., Nannocystis bai.</title>
        <authorList>
            <person name="Ahearne A."/>
            <person name="Stevens C."/>
            <person name="Dowd S."/>
        </authorList>
    </citation>
    <scope>NUCLEOTIDE SEQUENCE [LARGE SCALE GENOMIC DNA]</scope>
    <source>
        <strain evidence="16 17">NCELM</strain>
    </source>
</reference>
<dbReference type="InterPro" id="IPR005467">
    <property type="entry name" value="His_kinase_dom"/>
</dbReference>
<dbReference type="InterPro" id="IPR035965">
    <property type="entry name" value="PAS-like_dom_sf"/>
</dbReference>
<keyword evidence="9" id="KW-0067">ATP-binding</keyword>
<dbReference type="Pfam" id="PF00989">
    <property type="entry name" value="PAS"/>
    <property type="match status" value="1"/>
</dbReference>
<dbReference type="EC" id="2.7.13.3" evidence="3"/>
<dbReference type="Gene3D" id="2.10.70.100">
    <property type="match status" value="1"/>
</dbReference>
<feature type="domain" description="Histidine kinase" evidence="13">
    <location>
        <begin position="600"/>
        <end position="816"/>
    </location>
</feature>
<dbReference type="InterPro" id="IPR050351">
    <property type="entry name" value="BphY/WalK/GraS-like"/>
</dbReference>
<dbReference type="Proteomes" id="UP001217838">
    <property type="component" value="Unassembled WGS sequence"/>
</dbReference>
<proteinExistence type="predicted"/>
<dbReference type="InterPro" id="IPR036097">
    <property type="entry name" value="HisK_dim/P_sf"/>
</dbReference>
<feature type="domain" description="PAS" evidence="14">
    <location>
        <begin position="52"/>
        <end position="87"/>
    </location>
</feature>
<dbReference type="Gene3D" id="3.30.450.20">
    <property type="entry name" value="PAS domain"/>
    <property type="match status" value="3"/>
</dbReference>
<dbReference type="Pfam" id="PF02518">
    <property type="entry name" value="HATPase_c"/>
    <property type="match status" value="1"/>
</dbReference>
<organism evidence="16 17">
    <name type="scientific">Nannocystis radixulma</name>
    <dbReference type="NCBI Taxonomy" id="2995305"/>
    <lineage>
        <taxon>Bacteria</taxon>
        <taxon>Pseudomonadati</taxon>
        <taxon>Myxococcota</taxon>
        <taxon>Polyangia</taxon>
        <taxon>Nannocystales</taxon>
        <taxon>Nannocystaceae</taxon>
        <taxon>Nannocystis</taxon>
    </lineage>
</organism>
<dbReference type="SUPFAM" id="SSF55781">
    <property type="entry name" value="GAF domain-like"/>
    <property type="match status" value="1"/>
</dbReference>
<evidence type="ECO:0000256" key="3">
    <source>
        <dbReference type="ARBA" id="ARBA00012438"/>
    </source>
</evidence>
<dbReference type="PROSITE" id="PS50113">
    <property type="entry name" value="PAC"/>
    <property type="match status" value="1"/>
</dbReference>